<evidence type="ECO:0000313" key="2">
    <source>
        <dbReference type="EMBL" id="RTE65885.1"/>
    </source>
</evidence>
<dbReference type="PANTHER" id="PTHR13887:SF54">
    <property type="entry name" value="DSBA FAMILY PROTEIN"/>
    <property type="match status" value="1"/>
</dbReference>
<dbReference type="Pfam" id="PF01323">
    <property type="entry name" value="DSBA"/>
    <property type="match status" value="1"/>
</dbReference>
<dbReference type="EMBL" id="RQXW01000007">
    <property type="protein sequence ID" value="RTE65885.1"/>
    <property type="molecule type" value="Genomic_DNA"/>
</dbReference>
<dbReference type="InterPro" id="IPR001853">
    <property type="entry name" value="DSBA-like_thioredoxin_dom"/>
</dbReference>
<protein>
    <submittedName>
        <fullName evidence="2">DsbA family protein</fullName>
    </submittedName>
</protein>
<evidence type="ECO:0000259" key="1">
    <source>
        <dbReference type="Pfam" id="PF01323"/>
    </source>
</evidence>
<dbReference type="InterPro" id="IPR036249">
    <property type="entry name" value="Thioredoxin-like_sf"/>
</dbReference>
<name>A0A430KQW5_9GAMM</name>
<dbReference type="CDD" id="cd03025">
    <property type="entry name" value="DsbA_FrnE_like"/>
    <property type="match status" value="1"/>
</dbReference>
<reference evidence="2 3" key="1">
    <citation type="submission" date="2018-11" db="EMBL/GenBank/DDBJ databases">
        <title>The draft genome sequence of Amphritea opalescens ANRC-JH13T.</title>
        <authorList>
            <person name="Fang Z."/>
            <person name="Zhang Y."/>
            <person name="Han X."/>
        </authorList>
    </citation>
    <scope>NUCLEOTIDE SEQUENCE [LARGE SCALE GENOMIC DNA]</scope>
    <source>
        <strain evidence="2 3">ANRC-JH13</strain>
    </source>
</reference>
<dbReference type="Proteomes" id="UP000283087">
    <property type="component" value="Unassembled WGS sequence"/>
</dbReference>
<comment type="caution">
    <text evidence="2">The sequence shown here is derived from an EMBL/GenBank/DDBJ whole genome shotgun (WGS) entry which is preliminary data.</text>
</comment>
<evidence type="ECO:0000313" key="3">
    <source>
        <dbReference type="Proteomes" id="UP000283087"/>
    </source>
</evidence>
<dbReference type="Gene3D" id="1.10.472.60">
    <property type="entry name" value="putative protein disulfide isomerase domain"/>
    <property type="match status" value="1"/>
</dbReference>
<dbReference type="Gene3D" id="3.40.30.10">
    <property type="entry name" value="Glutaredoxin"/>
    <property type="match status" value="1"/>
</dbReference>
<proteinExistence type="predicted"/>
<gene>
    <name evidence="2" type="ORF">EH243_09355</name>
</gene>
<dbReference type="PANTHER" id="PTHR13887">
    <property type="entry name" value="GLUTATHIONE S-TRANSFERASE KAPPA"/>
    <property type="match status" value="1"/>
</dbReference>
<organism evidence="2 3">
    <name type="scientific">Amphritea opalescens</name>
    <dbReference type="NCBI Taxonomy" id="2490544"/>
    <lineage>
        <taxon>Bacteria</taxon>
        <taxon>Pseudomonadati</taxon>
        <taxon>Pseudomonadota</taxon>
        <taxon>Gammaproteobacteria</taxon>
        <taxon>Oceanospirillales</taxon>
        <taxon>Oceanospirillaceae</taxon>
        <taxon>Amphritea</taxon>
    </lineage>
</organism>
<sequence length="204" mass="23118">MTLIYVMDPMCSWCYAFQPQLKEVMNRLRPGINMVCYMGGLAPDSDQPMPKEMQQAIAQTWHSIEQRTGAQFNYEFWDKCQPRRSTYPACRAVISAEQLTTGSGMKMTEAIQQAYYQQAKNPSDLPVLADLAETIGLDREQFIQQMASEKTAQTLFEDLSFCQQSGIQGFPFLGVQTDNGFDVISTGYCDQKSLLQRCTDLNLI</sequence>
<dbReference type="RefSeq" id="WP_126158392.1">
    <property type="nucleotide sequence ID" value="NZ_RQXW01000007.1"/>
</dbReference>
<keyword evidence="3" id="KW-1185">Reference proteome</keyword>
<dbReference type="OrthoDB" id="9813770at2"/>
<feature type="domain" description="DSBA-like thioredoxin" evidence="1">
    <location>
        <begin position="3"/>
        <end position="177"/>
    </location>
</feature>
<dbReference type="AlphaFoldDB" id="A0A430KQW5"/>
<accession>A0A430KQW5</accession>
<dbReference type="GO" id="GO:0016491">
    <property type="term" value="F:oxidoreductase activity"/>
    <property type="evidence" value="ECO:0007669"/>
    <property type="project" value="InterPro"/>
</dbReference>
<dbReference type="SUPFAM" id="SSF52833">
    <property type="entry name" value="Thioredoxin-like"/>
    <property type="match status" value="1"/>
</dbReference>